<dbReference type="RefSeq" id="XP_024874251.1">
    <property type="nucleotide sequence ID" value="XM_025018483.1"/>
</dbReference>
<evidence type="ECO:0000256" key="1">
    <source>
        <dbReference type="SAM" id="MobiDB-lite"/>
    </source>
</evidence>
<feature type="region of interest" description="Disordered" evidence="1">
    <location>
        <begin position="1"/>
        <end position="36"/>
    </location>
</feature>
<evidence type="ECO:0000313" key="2">
    <source>
        <dbReference type="Proteomes" id="UP000504618"/>
    </source>
</evidence>
<sequence length="210" mass="24054">MEDIQDTFKEEEIGNKADLDKYERENYSESSNENDHVPCYLAGDLSANAGLNEKVSKEVLLNKCLTINSAKSTITKISESDSSLNRHSSKSSTAGSSIQRKSMNVLQNILPKNDENRLNKCKDLTAEPSNKKRKYPTGLEIEQDLRIQKLEESTKQQSELHIEKLRIIRKECEYWDKMRAAAELEMQAMQAQLKYWTAKYTAIESDILDI</sequence>
<keyword evidence="2" id="KW-1185">Reference proteome</keyword>
<feature type="region of interest" description="Disordered" evidence="1">
    <location>
        <begin position="76"/>
        <end position="102"/>
    </location>
</feature>
<evidence type="ECO:0000313" key="3">
    <source>
        <dbReference type="RefSeq" id="XP_024874251.1"/>
    </source>
</evidence>
<dbReference type="Proteomes" id="UP000504618">
    <property type="component" value="Unplaced"/>
</dbReference>
<organism evidence="2 3">
    <name type="scientific">Temnothorax curvispinosus</name>
    <dbReference type="NCBI Taxonomy" id="300111"/>
    <lineage>
        <taxon>Eukaryota</taxon>
        <taxon>Metazoa</taxon>
        <taxon>Ecdysozoa</taxon>
        <taxon>Arthropoda</taxon>
        <taxon>Hexapoda</taxon>
        <taxon>Insecta</taxon>
        <taxon>Pterygota</taxon>
        <taxon>Neoptera</taxon>
        <taxon>Endopterygota</taxon>
        <taxon>Hymenoptera</taxon>
        <taxon>Apocrita</taxon>
        <taxon>Aculeata</taxon>
        <taxon>Formicoidea</taxon>
        <taxon>Formicidae</taxon>
        <taxon>Myrmicinae</taxon>
        <taxon>Temnothorax</taxon>
    </lineage>
</organism>
<dbReference type="AlphaFoldDB" id="A0A6J1PYD9"/>
<feature type="compositionally biased region" description="Basic and acidic residues" evidence="1">
    <location>
        <begin position="1"/>
        <end position="27"/>
    </location>
</feature>
<accession>A0A6J1PYD9</accession>
<proteinExistence type="predicted"/>
<dbReference type="GeneID" id="112456137"/>
<protein>
    <submittedName>
        <fullName evidence="3">Uncharacterized protein LOC112456137</fullName>
    </submittedName>
</protein>
<name>A0A6J1PYD9_9HYME</name>
<reference evidence="3" key="1">
    <citation type="submission" date="2025-08" db="UniProtKB">
        <authorList>
            <consortium name="RefSeq"/>
        </authorList>
    </citation>
    <scope>IDENTIFICATION</scope>
    <source>
        <tissue evidence="3">Whole body</tissue>
    </source>
</reference>
<gene>
    <name evidence="3" type="primary">LOC112456137</name>
</gene>